<dbReference type="PANTHER" id="PTHR11552:SF213">
    <property type="entry name" value="DEHYDROGENASE, PUTATIVE-RELATED"/>
    <property type="match status" value="1"/>
</dbReference>
<dbReference type="GO" id="GO:0016614">
    <property type="term" value="F:oxidoreductase activity, acting on CH-OH group of donors"/>
    <property type="evidence" value="ECO:0007669"/>
    <property type="project" value="InterPro"/>
</dbReference>
<name>A0A1I7FAX4_9PROT</name>
<evidence type="ECO:0000313" key="3">
    <source>
        <dbReference type="EMBL" id="SFU33403.1"/>
    </source>
</evidence>
<dbReference type="PROSITE" id="PS00624">
    <property type="entry name" value="GMC_OXRED_2"/>
    <property type="match status" value="1"/>
</dbReference>
<gene>
    <name evidence="3" type="ORF">SAMN05216417_101310</name>
</gene>
<accession>A0A1I7FAX4</accession>
<dbReference type="InterPro" id="IPR000172">
    <property type="entry name" value="GMC_OxRdtase_N"/>
</dbReference>
<dbReference type="Pfam" id="PF05199">
    <property type="entry name" value="GMC_oxred_C"/>
    <property type="match status" value="1"/>
</dbReference>
<dbReference type="GO" id="GO:0050660">
    <property type="term" value="F:flavin adenine dinucleotide binding"/>
    <property type="evidence" value="ECO:0007669"/>
    <property type="project" value="InterPro"/>
</dbReference>
<dbReference type="InterPro" id="IPR007867">
    <property type="entry name" value="GMC_OxRtase_C"/>
</dbReference>
<reference evidence="4" key="1">
    <citation type="submission" date="2016-10" db="EMBL/GenBank/DDBJ databases">
        <authorList>
            <person name="Varghese N."/>
            <person name="Submissions S."/>
        </authorList>
    </citation>
    <scope>NUCLEOTIDE SEQUENCE [LARGE SCALE GENOMIC DNA]</scope>
    <source>
        <strain evidence="4">Nl14</strain>
    </source>
</reference>
<dbReference type="PIRSF" id="PIRSF000137">
    <property type="entry name" value="Alcohol_oxidase"/>
    <property type="match status" value="1"/>
</dbReference>
<evidence type="ECO:0000259" key="2">
    <source>
        <dbReference type="PROSITE" id="PS00624"/>
    </source>
</evidence>
<dbReference type="InterPro" id="IPR012132">
    <property type="entry name" value="GMC_OxRdtase"/>
</dbReference>
<protein>
    <submittedName>
        <fullName evidence="3">Choline dehydrogenase</fullName>
    </submittedName>
</protein>
<dbReference type="PANTHER" id="PTHR11552">
    <property type="entry name" value="GLUCOSE-METHANOL-CHOLINE GMC OXIDOREDUCTASE"/>
    <property type="match status" value="1"/>
</dbReference>
<evidence type="ECO:0000313" key="4">
    <source>
        <dbReference type="Proteomes" id="UP000182649"/>
    </source>
</evidence>
<dbReference type="AlphaFoldDB" id="A0A1I7FAX4"/>
<proteinExistence type="inferred from homology"/>
<dbReference type="InterPro" id="IPR036188">
    <property type="entry name" value="FAD/NAD-bd_sf"/>
</dbReference>
<comment type="similarity">
    <text evidence="1">Belongs to the GMC oxidoreductase family.</text>
</comment>
<sequence length="697" mass="77868">MQSGGQTEGKLQPNRWKLFLYNDFCDSPQKNTIGFALISRRSFVKLSALLVSGASTLLASCSTLLWKGTSRPFAPLDCPPAAGNKFDYIIIGSGAGGGPLACNLALKGFRVLLLEAGGDDDPCEYYVPAFHARASEHEALRWDFFVRHYADDEQQKRDDKFVPEQNGVLYPRSGTLGGCTAHNAMLLIYPHNSDWDYIAEKTADESWRSENMHKYFKRMERCEYASRAEEPDSRHGFEGWLPTNLAEREMLLRDKVLRRLSKAALEESLSGIINPIKRTLLKIKTHGDPNDWRFIRRRPEGLCKIPITTGQGRRAGAREYILRVREQCPNLLEVRTHALAKRILLDEQNKAYGVEYISGAHQYRADPRHETATPGILETVLAEREVIVSAGAFNTPQLLKLSGIGPREELVSHGIEVKVDLPGVGENLQDRYELGVVTRLRENIPLIKGMKLRCPAPGEAPDPQFSQWLQGVGPYTTNGATIALMKRSFPERPNPDLFIFGLIGDFRGYYPGYADNIARTENAFTWAILKGHTANTAGRVTLRSADPRDVPDINFHYFSEGTNAGEDMESLVAGVEAVRNIVRLSSDVIEEEVLPGPEVKSREDIRRFIKNQAWGHHASCSCKMGAATDPMAVVDSRFRVYGTRNLRIVDASVFPKIPGFFIASSVYMISEKACDVISEDAENTTAESVSRHLYSRS</sequence>
<evidence type="ECO:0000256" key="1">
    <source>
        <dbReference type="ARBA" id="ARBA00010790"/>
    </source>
</evidence>
<dbReference type="SUPFAM" id="SSF54373">
    <property type="entry name" value="FAD-linked reductases, C-terminal domain"/>
    <property type="match status" value="1"/>
</dbReference>
<feature type="domain" description="Glucose-methanol-choline oxidoreductase N-terminal" evidence="2">
    <location>
        <begin position="391"/>
        <end position="405"/>
    </location>
</feature>
<dbReference type="SUPFAM" id="SSF51905">
    <property type="entry name" value="FAD/NAD(P)-binding domain"/>
    <property type="match status" value="1"/>
</dbReference>
<dbReference type="OrthoDB" id="9785276at2"/>
<dbReference type="Gene3D" id="3.50.50.60">
    <property type="entry name" value="FAD/NAD(P)-binding domain"/>
    <property type="match status" value="1"/>
</dbReference>
<organism evidence="3 4">
    <name type="scientific">Nitrosospira multiformis</name>
    <dbReference type="NCBI Taxonomy" id="1231"/>
    <lineage>
        <taxon>Bacteria</taxon>
        <taxon>Pseudomonadati</taxon>
        <taxon>Pseudomonadota</taxon>
        <taxon>Betaproteobacteria</taxon>
        <taxon>Nitrosomonadales</taxon>
        <taxon>Nitrosomonadaceae</taxon>
        <taxon>Nitrosospira</taxon>
    </lineage>
</organism>
<dbReference type="Gene3D" id="3.30.560.10">
    <property type="entry name" value="Glucose Oxidase, domain 3"/>
    <property type="match status" value="1"/>
</dbReference>
<dbReference type="Proteomes" id="UP000182649">
    <property type="component" value="Unassembled WGS sequence"/>
</dbReference>
<dbReference type="Pfam" id="PF00732">
    <property type="entry name" value="GMC_oxred_N"/>
    <property type="match status" value="1"/>
</dbReference>
<dbReference type="EMBL" id="FPBZ01000001">
    <property type="protein sequence ID" value="SFU33403.1"/>
    <property type="molecule type" value="Genomic_DNA"/>
</dbReference>